<sequence length="364" mass="43009">MYQIAFALKTVECFMGQLDLNNILLNNQYVIKLYNFYNFNSKDKEVKQKQIKMNQLGRIMYQLSTLKPFDKYNYIKNIECMQYSTEYKSFLIFMIKSNSELKKHLNKILSHSSVLLNSNQWAKSKCFVNDLANNSDNAKCDYMEKLKKIRRKETMLNLKEEVLNERERKLENKERKLCLMEHNLKEKIQQVELYLKRCRDGGRFLNSGSSKTSTDSQSSLKSPHKIPHTELDSTYVSCGASDFVPTSTKLHIEKIIKPRSFTRTMSERRITFKTSPLKDNTFNKKSSQRKSMRHSKSIEECGDINLLWKAETQYENDLQIEIIEKSEAVNNMGWTEENKKYAFDMLRLMNSEDKENTQIKHTYL</sequence>
<feature type="region of interest" description="Disordered" evidence="1">
    <location>
        <begin position="206"/>
        <end position="226"/>
    </location>
</feature>
<gene>
    <name evidence="2" type="ORF">GWI33_020509</name>
</gene>
<evidence type="ECO:0000313" key="3">
    <source>
        <dbReference type="Proteomes" id="UP000625711"/>
    </source>
</evidence>
<evidence type="ECO:0000256" key="1">
    <source>
        <dbReference type="SAM" id="MobiDB-lite"/>
    </source>
</evidence>
<organism evidence="2 3">
    <name type="scientific">Rhynchophorus ferrugineus</name>
    <name type="common">Red palm weevil</name>
    <name type="synonym">Curculio ferrugineus</name>
    <dbReference type="NCBI Taxonomy" id="354439"/>
    <lineage>
        <taxon>Eukaryota</taxon>
        <taxon>Metazoa</taxon>
        <taxon>Ecdysozoa</taxon>
        <taxon>Arthropoda</taxon>
        <taxon>Hexapoda</taxon>
        <taxon>Insecta</taxon>
        <taxon>Pterygota</taxon>
        <taxon>Neoptera</taxon>
        <taxon>Endopterygota</taxon>
        <taxon>Coleoptera</taxon>
        <taxon>Polyphaga</taxon>
        <taxon>Cucujiformia</taxon>
        <taxon>Curculionidae</taxon>
        <taxon>Dryophthorinae</taxon>
        <taxon>Rhynchophorus</taxon>
    </lineage>
</organism>
<dbReference type="AlphaFoldDB" id="A0A834HQH1"/>
<reference evidence="2" key="1">
    <citation type="submission" date="2020-08" db="EMBL/GenBank/DDBJ databases">
        <title>Genome sequencing and assembly of the red palm weevil Rhynchophorus ferrugineus.</title>
        <authorList>
            <person name="Dias G.B."/>
            <person name="Bergman C.M."/>
            <person name="Manee M."/>
        </authorList>
    </citation>
    <scope>NUCLEOTIDE SEQUENCE</scope>
    <source>
        <strain evidence="2">AA-2017</strain>
        <tissue evidence="2">Whole larva</tissue>
    </source>
</reference>
<name>A0A834HQH1_RHYFE</name>
<keyword evidence="3" id="KW-1185">Reference proteome</keyword>
<protein>
    <submittedName>
        <fullName evidence="2">Uncharacterized protein</fullName>
    </submittedName>
</protein>
<dbReference type="OrthoDB" id="248923at2759"/>
<accession>A0A834HQH1</accession>
<feature type="compositionally biased region" description="Low complexity" evidence="1">
    <location>
        <begin position="207"/>
        <end position="221"/>
    </location>
</feature>
<dbReference type="EMBL" id="JAACXV010014560">
    <property type="protein sequence ID" value="KAF7266139.1"/>
    <property type="molecule type" value="Genomic_DNA"/>
</dbReference>
<proteinExistence type="predicted"/>
<comment type="caution">
    <text evidence="2">The sequence shown here is derived from an EMBL/GenBank/DDBJ whole genome shotgun (WGS) entry which is preliminary data.</text>
</comment>
<dbReference type="Proteomes" id="UP000625711">
    <property type="component" value="Unassembled WGS sequence"/>
</dbReference>
<evidence type="ECO:0000313" key="2">
    <source>
        <dbReference type="EMBL" id="KAF7266139.1"/>
    </source>
</evidence>